<dbReference type="RefSeq" id="XP_040720844.1">
    <property type="nucleotide sequence ID" value="XM_040854902.1"/>
</dbReference>
<dbReference type="InParanoid" id="A0A1Y2EI45"/>
<dbReference type="InterPro" id="IPR036864">
    <property type="entry name" value="Zn2-C6_fun-type_DNA-bd_sf"/>
</dbReference>
<evidence type="ECO:0000259" key="2">
    <source>
        <dbReference type="PROSITE" id="PS50048"/>
    </source>
</evidence>
<dbReference type="CDD" id="cd00067">
    <property type="entry name" value="GAL4"/>
    <property type="match status" value="1"/>
</dbReference>
<dbReference type="GO" id="GO:0008270">
    <property type="term" value="F:zinc ion binding"/>
    <property type="evidence" value="ECO:0007669"/>
    <property type="project" value="InterPro"/>
</dbReference>
<organism evidence="3 4">
    <name type="scientific">Pseudomassariella vexata</name>
    <dbReference type="NCBI Taxonomy" id="1141098"/>
    <lineage>
        <taxon>Eukaryota</taxon>
        <taxon>Fungi</taxon>
        <taxon>Dikarya</taxon>
        <taxon>Ascomycota</taxon>
        <taxon>Pezizomycotina</taxon>
        <taxon>Sordariomycetes</taxon>
        <taxon>Xylariomycetidae</taxon>
        <taxon>Amphisphaeriales</taxon>
        <taxon>Pseudomassariaceae</taxon>
        <taxon>Pseudomassariella</taxon>
    </lineage>
</organism>
<dbReference type="PROSITE" id="PS50048">
    <property type="entry name" value="ZN2_CY6_FUNGAL_2"/>
    <property type="match status" value="1"/>
</dbReference>
<dbReference type="OrthoDB" id="5242106at2759"/>
<feature type="domain" description="Zn(2)-C6 fungal-type" evidence="2">
    <location>
        <begin position="13"/>
        <end position="44"/>
    </location>
</feature>
<evidence type="ECO:0000313" key="4">
    <source>
        <dbReference type="Proteomes" id="UP000193689"/>
    </source>
</evidence>
<dbReference type="AlphaFoldDB" id="A0A1Y2EI45"/>
<dbReference type="Proteomes" id="UP000193689">
    <property type="component" value="Unassembled WGS sequence"/>
</dbReference>
<dbReference type="PANTHER" id="PTHR47425">
    <property type="entry name" value="FARB-RELATED"/>
    <property type="match status" value="1"/>
</dbReference>
<dbReference type="STRING" id="1141098.A0A1Y2EI45"/>
<name>A0A1Y2EI45_9PEZI</name>
<dbReference type="GO" id="GO:0000981">
    <property type="term" value="F:DNA-binding transcription factor activity, RNA polymerase II-specific"/>
    <property type="evidence" value="ECO:0007669"/>
    <property type="project" value="InterPro"/>
</dbReference>
<dbReference type="EMBL" id="MCFJ01000001">
    <property type="protein sequence ID" value="ORY71252.1"/>
    <property type="molecule type" value="Genomic_DNA"/>
</dbReference>
<feature type="non-terminal residue" evidence="3">
    <location>
        <position position="1"/>
    </location>
</feature>
<dbReference type="InterPro" id="IPR001138">
    <property type="entry name" value="Zn2Cys6_DnaBD"/>
</dbReference>
<dbReference type="PROSITE" id="PS00463">
    <property type="entry name" value="ZN2_CY6_FUNGAL_1"/>
    <property type="match status" value="1"/>
</dbReference>
<comment type="caution">
    <text evidence="3">The sequence shown here is derived from an EMBL/GenBank/DDBJ whole genome shotgun (WGS) entry which is preliminary data.</text>
</comment>
<dbReference type="InterPro" id="IPR052761">
    <property type="entry name" value="Fungal_Detox/Toxin_TFs"/>
</dbReference>
<dbReference type="Pfam" id="PF00172">
    <property type="entry name" value="Zn_clus"/>
    <property type="match status" value="1"/>
</dbReference>
<reference evidence="3 4" key="1">
    <citation type="submission" date="2016-07" db="EMBL/GenBank/DDBJ databases">
        <title>Pervasive Adenine N6-methylation of Active Genes in Fungi.</title>
        <authorList>
            <consortium name="DOE Joint Genome Institute"/>
            <person name="Mondo S.J."/>
            <person name="Dannebaum R.O."/>
            <person name="Kuo R.C."/>
            <person name="Labutti K."/>
            <person name="Haridas S."/>
            <person name="Kuo A."/>
            <person name="Salamov A."/>
            <person name="Ahrendt S.R."/>
            <person name="Lipzen A."/>
            <person name="Sullivan W."/>
            <person name="Andreopoulos W.B."/>
            <person name="Clum A."/>
            <person name="Lindquist E."/>
            <person name="Daum C."/>
            <person name="Ramamoorthy G.K."/>
            <person name="Gryganskyi A."/>
            <person name="Culley D."/>
            <person name="Magnuson J.K."/>
            <person name="James T.Y."/>
            <person name="O'Malley M.A."/>
            <person name="Stajich J.E."/>
            <person name="Spatafora J.W."/>
            <person name="Visel A."/>
            <person name="Grigoriev I.V."/>
        </authorList>
    </citation>
    <scope>NUCLEOTIDE SEQUENCE [LARGE SCALE GENOMIC DNA]</scope>
    <source>
        <strain evidence="3 4">CBS 129021</strain>
    </source>
</reference>
<dbReference type="Gene3D" id="4.10.240.10">
    <property type="entry name" value="Zn(2)-C6 fungal-type DNA-binding domain"/>
    <property type="match status" value="1"/>
</dbReference>
<dbReference type="PANTHER" id="PTHR47425:SF2">
    <property type="entry name" value="FARB-RELATED"/>
    <property type="match status" value="1"/>
</dbReference>
<evidence type="ECO:0000256" key="1">
    <source>
        <dbReference type="ARBA" id="ARBA00023242"/>
    </source>
</evidence>
<keyword evidence="4" id="KW-1185">Reference proteome</keyword>
<dbReference type="SUPFAM" id="SSF57701">
    <property type="entry name" value="Zn2/Cys6 DNA-binding domain"/>
    <property type="match status" value="1"/>
</dbReference>
<sequence length="51" mass="5690">PISRLAANVVSKACVSCRARKVRCDVVEGAPCGNCRWDNVECIVQESRRRK</sequence>
<accession>A0A1Y2EI45</accession>
<evidence type="ECO:0000313" key="3">
    <source>
        <dbReference type="EMBL" id="ORY71252.1"/>
    </source>
</evidence>
<dbReference type="GeneID" id="63771114"/>
<proteinExistence type="predicted"/>
<keyword evidence="1" id="KW-0539">Nucleus</keyword>
<gene>
    <name evidence="3" type="ORF">BCR38DRAFT_329769</name>
</gene>
<protein>
    <recommendedName>
        <fullName evidence="2">Zn(2)-C6 fungal-type domain-containing protein</fullName>
    </recommendedName>
</protein>
<dbReference type="SMART" id="SM00066">
    <property type="entry name" value="GAL4"/>
    <property type="match status" value="1"/>
</dbReference>